<evidence type="ECO:0000256" key="1">
    <source>
        <dbReference type="SAM" id="MobiDB-lite"/>
    </source>
</evidence>
<protein>
    <submittedName>
        <fullName evidence="3">Uncharacterized protein</fullName>
    </submittedName>
</protein>
<accession>A0A9P6CXB1</accession>
<feature type="transmembrane region" description="Helical" evidence="2">
    <location>
        <begin position="17"/>
        <end position="39"/>
    </location>
</feature>
<feature type="compositionally biased region" description="Low complexity" evidence="1">
    <location>
        <begin position="233"/>
        <end position="250"/>
    </location>
</feature>
<dbReference type="EMBL" id="MU155149">
    <property type="protein sequence ID" value="KAF9483891.1"/>
    <property type="molecule type" value="Genomic_DNA"/>
</dbReference>
<dbReference type="Proteomes" id="UP000807469">
    <property type="component" value="Unassembled WGS sequence"/>
</dbReference>
<keyword evidence="2" id="KW-1133">Transmembrane helix</keyword>
<feature type="region of interest" description="Disordered" evidence="1">
    <location>
        <begin position="617"/>
        <end position="660"/>
    </location>
</feature>
<sequence length="660" mass="71934">MALSPARMWTLFRAVRVLVYSIATLMSMGIAGIYALLIIRGWDSFNGDQRAIVIVLLVIYALSTVITYLMLILRFRLWLDGTRLAILVFAQVGGSVTFDVFYPSLPCNNLGSESTCKMVETIAIFGGWALSGLLSIFALYLAVMHYVPVPTRRPNPEAILALQLANDEKREKTFKRASTNSALSTGSDYSQKLHITPYTYSPSPEMMKSRRSPSIRYVVGSPVNQYRPRTPGSMHSSSASSHSTTSSSHTLRPAPTPFDYNRPATPGSLLSANSRATIGSHITQPAPIYNYDQSGAPSLRSAETETTLGSHSNRLAVHSYTRDHAGTPVSVRSGETAATLDSHVDGPTATYVYSHSRGQESSGSGKPGASHSPHNARIPPFEHYRAPTPAMSIRSVALTATSSIRTAPRQRYNQNNGIPAPRPLFAQDGNFPPLTQAFREPISRNGTPMSSLSDTSFYTNRLPAQRSLAVVGPGYSFPQPPTTNYRNASPISPTATLPFEDESRQPSTPMPIRRQAQLREAIMRSPSPSVYSGRSIDSMLPSPSIVPRSPSPETSLFHSLPTTPQAAVLPARPDLSPAIYTGRYGTPVPDGQRSRLGSVPEINVNDLPVLSNQHYRTGSDCQGRELPRKWTVSPPQQQTDGASPVDQWRQNLAYTPRPTG</sequence>
<feature type="region of interest" description="Disordered" evidence="1">
    <location>
        <begin position="337"/>
        <end position="381"/>
    </location>
</feature>
<feature type="transmembrane region" description="Helical" evidence="2">
    <location>
        <begin position="51"/>
        <end position="72"/>
    </location>
</feature>
<keyword evidence="4" id="KW-1185">Reference proteome</keyword>
<keyword evidence="2" id="KW-0472">Membrane</keyword>
<organism evidence="3 4">
    <name type="scientific">Pholiota conissans</name>
    <dbReference type="NCBI Taxonomy" id="109636"/>
    <lineage>
        <taxon>Eukaryota</taxon>
        <taxon>Fungi</taxon>
        <taxon>Dikarya</taxon>
        <taxon>Basidiomycota</taxon>
        <taxon>Agaricomycotina</taxon>
        <taxon>Agaricomycetes</taxon>
        <taxon>Agaricomycetidae</taxon>
        <taxon>Agaricales</taxon>
        <taxon>Agaricineae</taxon>
        <taxon>Strophariaceae</taxon>
        <taxon>Pholiota</taxon>
    </lineage>
</organism>
<reference evidence="3" key="1">
    <citation type="submission" date="2020-11" db="EMBL/GenBank/DDBJ databases">
        <authorList>
            <consortium name="DOE Joint Genome Institute"/>
            <person name="Ahrendt S."/>
            <person name="Riley R."/>
            <person name="Andreopoulos W."/>
            <person name="Labutti K."/>
            <person name="Pangilinan J."/>
            <person name="Ruiz-Duenas F.J."/>
            <person name="Barrasa J.M."/>
            <person name="Sanchez-Garcia M."/>
            <person name="Camarero S."/>
            <person name="Miyauchi S."/>
            <person name="Serrano A."/>
            <person name="Linde D."/>
            <person name="Babiker R."/>
            <person name="Drula E."/>
            <person name="Ayuso-Fernandez I."/>
            <person name="Pacheco R."/>
            <person name="Padilla G."/>
            <person name="Ferreira P."/>
            <person name="Barriuso J."/>
            <person name="Kellner H."/>
            <person name="Castanera R."/>
            <person name="Alfaro M."/>
            <person name="Ramirez L."/>
            <person name="Pisabarro A.G."/>
            <person name="Kuo A."/>
            <person name="Tritt A."/>
            <person name="Lipzen A."/>
            <person name="He G."/>
            <person name="Yan M."/>
            <person name="Ng V."/>
            <person name="Cullen D."/>
            <person name="Martin F."/>
            <person name="Rosso M.-N."/>
            <person name="Henrissat B."/>
            <person name="Hibbett D."/>
            <person name="Martinez A.T."/>
            <person name="Grigoriev I.V."/>
        </authorList>
    </citation>
    <scope>NUCLEOTIDE SEQUENCE</scope>
    <source>
        <strain evidence="3">CIRM-BRFM 674</strain>
    </source>
</reference>
<name>A0A9P6CXB1_9AGAR</name>
<dbReference type="OrthoDB" id="2666783at2759"/>
<gene>
    <name evidence="3" type="ORF">BDN70DRAFT_246157</name>
</gene>
<feature type="region of interest" description="Disordered" evidence="1">
    <location>
        <begin position="222"/>
        <end position="271"/>
    </location>
</feature>
<keyword evidence="2" id="KW-0812">Transmembrane</keyword>
<proteinExistence type="predicted"/>
<evidence type="ECO:0000313" key="4">
    <source>
        <dbReference type="Proteomes" id="UP000807469"/>
    </source>
</evidence>
<evidence type="ECO:0000313" key="3">
    <source>
        <dbReference type="EMBL" id="KAF9483891.1"/>
    </source>
</evidence>
<feature type="transmembrane region" description="Helical" evidence="2">
    <location>
        <begin position="122"/>
        <end position="143"/>
    </location>
</feature>
<evidence type="ECO:0000256" key="2">
    <source>
        <dbReference type="SAM" id="Phobius"/>
    </source>
</evidence>
<comment type="caution">
    <text evidence="3">The sequence shown here is derived from an EMBL/GenBank/DDBJ whole genome shotgun (WGS) entry which is preliminary data.</text>
</comment>
<dbReference type="AlphaFoldDB" id="A0A9P6CXB1"/>